<comment type="caution">
    <text evidence="1">The sequence shown here is derived from an EMBL/GenBank/DDBJ whole genome shotgun (WGS) entry which is preliminary data.</text>
</comment>
<organism evidence="1 2">
    <name type="scientific">Eiseniibacteriota bacterium</name>
    <dbReference type="NCBI Taxonomy" id="2212470"/>
    <lineage>
        <taxon>Bacteria</taxon>
        <taxon>Candidatus Eiseniibacteriota</taxon>
    </lineage>
</organism>
<evidence type="ECO:0000313" key="2">
    <source>
        <dbReference type="Proteomes" id="UP000777784"/>
    </source>
</evidence>
<protein>
    <submittedName>
        <fullName evidence="1">Uncharacterized protein</fullName>
    </submittedName>
</protein>
<gene>
    <name evidence="1" type="ORF">KJ970_17205</name>
</gene>
<dbReference type="Proteomes" id="UP000777784">
    <property type="component" value="Unassembled WGS sequence"/>
</dbReference>
<reference evidence="1" key="1">
    <citation type="submission" date="2021-05" db="EMBL/GenBank/DDBJ databases">
        <title>Energy efficiency and biological interactions define the core microbiome of deep oligotrophic groundwater.</title>
        <authorList>
            <person name="Mehrshad M."/>
            <person name="Lopez-Fernandez M."/>
            <person name="Bell E."/>
            <person name="Bernier-Latmani R."/>
            <person name="Bertilsson S."/>
            <person name="Dopson M."/>
        </authorList>
    </citation>
    <scope>NUCLEOTIDE SEQUENCE</scope>
    <source>
        <strain evidence="1">Modern_marine.mb.64</strain>
    </source>
</reference>
<dbReference type="AlphaFoldDB" id="A0A948RZ58"/>
<evidence type="ECO:0000313" key="1">
    <source>
        <dbReference type="EMBL" id="MBU2692656.1"/>
    </source>
</evidence>
<accession>A0A948RZ58</accession>
<name>A0A948RZ58_UNCEI</name>
<dbReference type="EMBL" id="JAHJDP010000098">
    <property type="protein sequence ID" value="MBU2692656.1"/>
    <property type="molecule type" value="Genomic_DNA"/>
</dbReference>
<proteinExistence type="predicted"/>
<sequence length="104" mass="11965">MVGLIWEDGRQVYAKPGGIEYRLLYALLGDNAKPRLGIVHAGEHFYVCAAHFSNGCTHSAEPIMNRHIRESPDIEKESCVARKQRVIKRGIKRLYYIFRRMGSF</sequence>